<protein>
    <submittedName>
        <fullName evidence="1">Uncharacterized protein</fullName>
    </submittedName>
</protein>
<dbReference type="AlphaFoldDB" id="K1QJK3"/>
<gene>
    <name evidence="1" type="ORF">CGI_10014028</name>
</gene>
<dbReference type="EMBL" id="JH816862">
    <property type="protein sequence ID" value="EKC31339.1"/>
    <property type="molecule type" value="Genomic_DNA"/>
</dbReference>
<evidence type="ECO:0000313" key="1">
    <source>
        <dbReference type="EMBL" id="EKC31339.1"/>
    </source>
</evidence>
<organism evidence="1">
    <name type="scientific">Magallana gigas</name>
    <name type="common">Pacific oyster</name>
    <name type="synonym">Crassostrea gigas</name>
    <dbReference type="NCBI Taxonomy" id="29159"/>
    <lineage>
        <taxon>Eukaryota</taxon>
        <taxon>Metazoa</taxon>
        <taxon>Spiralia</taxon>
        <taxon>Lophotrochozoa</taxon>
        <taxon>Mollusca</taxon>
        <taxon>Bivalvia</taxon>
        <taxon>Autobranchia</taxon>
        <taxon>Pteriomorphia</taxon>
        <taxon>Ostreida</taxon>
        <taxon>Ostreoidea</taxon>
        <taxon>Ostreidae</taxon>
        <taxon>Magallana</taxon>
    </lineage>
</organism>
<proteinExistence type="predicted"/>
<sequence length="185" mass="20790">MCRTGKKASSCLRCYHKIQDNRCPLCRGGGNEGLAQRKGEIMTCAELPPTTRLEGAKILIVARVSERTIDLRQFDLTKLLVQHTDLNCDSIQAKASTKVFLGEKMCSFDSTESRSHQKISTTTLIVETVAISFMLYILLRCIMLSSHPIPEPALATPREHQSEPGPVPALRRLRRVRRAPERLVY</sequence>
<dbReference type="HOGENOM" id="CLU_1462709_0_0_1"/>
<name>K1QJK3_MAGGI</name>
<accession>K1QJK3</accession>
<dbReference type="InParanoid" id="K1QJK3"/>
<reference evidence="1" key="1">
    <citation type="journal article" date="2012" name="Nature">
        <title>The oyster genome reveals stress adaptation and complexity of shell formation.</title>
        <authorList>
            <person name="Zhang G."/>
            <person name="Fang X."/>
            <person name="Guo X."/>
            <person name="Li L."/>
            <person name="Luo R."/>
            <person name="Xu F."/>
            <person name="Yang P."/>
            <person name="Zhang L."/>
            <person name="Wang X."/>
            <person name="Qi H."/>
            <person name="Xiong Z."/>
            <person name="Que H."/>
            <person name="Xie Y."/>
            <person name="Holland P.W."/>
            <person name="Paps J."/>
            <person name="Zhu Y."/>
            <person name="Wu F."/>
            <person name="Chen Y."/>
            <person name="Wang J."/>
            <person name="Peng C."/>
            <person name="Meng J."/>
            <person name="Yang L."/>
            <person name="Liu J."/>
            <person name="Wen B."/>
            <person name="Zhang N."/>
            <person name="Huang Z."/>
            <person name="Zhu Q."/>
            <person name="Feng Y."/>
            <person name="Mount A."/>
            <person name="Hedgecock D."/>
            <person name="Xu Z."/>
            <person name="Liu Y."/>
            <person name="Domazet-Loso T."/>
            <person name="Du Y."/>
            <person name="Sun X."/>
            <person name="Zhang S."/>
            <person name="Liu B."/>
            <person name="Cheng P."/>
            <person name="Jiang X."/>
            <person name="Li J."/>
            <person name="Fan D."/>
            <person name="Wang W."/>
            <person name="Fu W."/>
            <person name="Wang T."/>
            <person name="Wang B."/>
            <person name="Zhang J."/>
            <person name="Peng Z."/>
            <person name="Li Y."/>
            <person name="Li N."/>
            <person name="Wang J."/>
            <person name="Chen M."/>
            <person name="He Y."/>
            <person name="Tan F."/>
            <person name="Song X."/>
            <person name="Zheng Q."/>
            <person name="Huang R."/>
            <person name="Yang H."/>
            <person name="Du X."/>
            <person name="Chen L."/>
            <person name="Yang M."/>
            <person name="Gaffney P.M."/>
            <person name="Wang S."/>
            <person name="Luo L."/>
            <person name="She Z."/>
            <person name="Ming Y."/>
            <person name="Huang W."/>
            <person name="Zhang S."/>
            <person name="Huang B."/>
            <person name="Zhang Y."/>
            <person name="Qu T."/>
            <person name="Ni P."/>
            <person name="Miao G."/>
            <person name="Wang J."/>
            <person name="Wang Q."/>
            <person name="Steinberg C.E."/>
            <person name="Wang H."/>
            <person name="Li N."/>
            <person name="Qian L."/>
            <person name="Zhang G."/>
            <person name="Li Y."/>
            <person name="Yang H."/>
            <person name="Liu X."/>
            <person name="Wang J."/>
            <person name="Yin Y."/>
            <person name="Wang J."/>
        </authorList>
    </citation>
    <scope>NUCLEOTIDE SEQUENCE [LARGE SCALE GENOMIC DNA]</scope>
    <source>
        <strain evidence="1">05x7-T-G4-1.051#20</strain>
    </source>
</reference>